<keyword evidence="2" id="KW-1185">Reference proteome</keyword>
<gene>
    <name evidence="1" type="ORF">ACFPRA_19445</name>
</gene>
<dbReference type="EMBL" id="JBHSNO010000015">
    <property type="protein sequence ID" value="MFC5591059.1"/>
    <property type="molecule type" value="Genomic_DNA"/>
</dbReference>
<dbReference type="Proteomes" id="UP001596109">
    <property type="component" value="Unassembled WGS sequence"/>
</dbReference>
<organism evidence="1 2">
    <name type="scientific">Sporosarcina soli</name>
    <dbReference type="NCBI Taxonomy" id="334736"/>
    <lineage>
        <taxon>Bacteria</taxon>
        <taxon>Bacillati</taxon>
        <taxon>Bacillota</taxon>
        <taxon>Bacilli</taxon>
        <taxon>Bacillales</taxon>
        <taxon>Caryophanaceae</taxon>
        <taxon>Sporosarcina</taxon>
    </lineage>
</organism>
<evidence type="ECO:0000313" key="2">
    <source>
        <dbReference type="Proteomes" id="UP001596109"/>
    </source>
</evidence>
<name>A0ABW0TRL7_9BACL</name>
<evidence type="ECO:0000313" key="1">
    <source>
        <dbReference type="EMBL" id="MFC5591059.1"/>
    </source>
</evidence>
<protein>
    <submittedName>
        <fullName evidence="1">Uncharacterized protein</fullName>
    </submittedName>
</protein>
<reference evidence="2" key="1">
    <citation type="journal article" date="2019" name="Int. J. Syst. Evol. Microbiol.">
        <title>The Global Catalogue of Microorganisms (GCM) 10K type strain sequencing project: providing services to taxonomists for standard genome sequencing and annotation.</title>
        <authorList>
            <consortium name="The Broad Institute Genomics Platform"/>
            <consortium name="The Broad Institute Genome Sequencing Center for Infectious Disease"/>
            <person name="Wu L."/>
            <person name="Ma J."/>
        </authorList>
    </citation>
    <scope>NUCLEOTIDE SEQUENCE [LARGE SCALE GENOMIC DNA]</scope>
    <source>
        <strain evidence="2">CGMCC 4.1434</strain>
    </source>
</reference>
<accession>A0ABW0TRL7</accession>
<comment type="caution">
    <text evidence="1">The sequence shown here is derived from an EMBL/GenBank/DDBJ whole genome shotgun (WGS) entry which is preliminary data.</text>
</comment>
<sequence length="107" mass="12669">MSRFKKLWIETEQCDCNIDIYDDNTDVIVTMNDGTKWTASFFTYKNIESLRLKNQQTGENLNGLFLWSSNMILIEKIDRTLLERVISNLMEEGLFVQVFTRIEESKF</sequence>
<dbReference type="RefSeq" id="WP_381438371.1">
    <property type="nucleotide sequence ID" value="NZ_JBHSNO010000015.1"/>
</dbReference>
<proteinExistence type="predicted"/>